<keyword evidence="3 5" id="KW-1133">Transmembrane helix</keyword>
<evidence type="ECO:0000313" key="6">
    <source>
        <dbReference type="EMBL" id="UYW02538.1"/>
    </source>
</evidence>
<organism evidence="6 7">
    <name type="scientific">Flavobacterium agricola</name>
    <dbReference type="NCBI Taxonomy" id="2870839"/>
    <lineage>
        <taxon>Bacteria</taxon>
        <taxon>Pseudomonadati</taxon>
        <taxon>Bacteroidota</taxon>
        <taxon>Flavobacteriia</taxon>
        <taxon>Flavobacteriales</taxon>
        <taxon>Flavobacteriaceae</taxon>
        <taxon>Flavobacterium</taxon>
    </lineage>
</organism>
<feature type="transmembrane region" description="Helical" evidence="5">
    <location>
        <begin position="16"/>
        <end position="36"/>
    </location>
</feature>
<evidence type="ECO:0000256" key="1">
    <source>
        <dbReference type="ARBA" id="ARBA00004370"/>
    </source>
</evidence>
<dbReference type="InterPro" id="IPR007593">
    <property type="entry name" value="CD225/Dispanin_fam"/>
</dbReference>
<gene>
    <name evidence="6" type="ORF">K5I29_06605</name>
</gene>
<dbReference type="RefSeq" id="WP_264435106.1">
    <property type="nucleotide sequence ID" value="NZ_CP081495.1"/>
</dbReference>
<dbReference type="Pfam" id="PF04505">
    <property type="entry name" value="CD225"/>
    <property type="match status" value="1"/>
</dbReference>
<evidence type="ECO:0000256" key="4">
    <source>
        <dbReference type="ARBA" id="ARBA00023136"/>
    </source>
</evidence>
<dbReference type="EMBL" id="CP081495">
    <property type="protein sequence ID" value="UYW02538.1"/>
    <property type="molecule type" value="Genomic_DNA"/>
</dbReference>
<dbReference type="PANTHER" id="PTHR14948">
    <property type="entry name" value="NG5"/>
    <property type="match status" value="1"/>
</dbReference>
<dbReference type="PANTHER" id="PTHR14948:SF25">
    <property type="entry name" value="DUF4190 DOMAIN-CONTAINING PROTEIN"/>
    <property type="match status" value="1"/>
</dbReference>
<comment type="subcellular location">
    <subcellularLocation>
        <location evidence="1">Membrane</location>
    </subcellularLocation>
</comment>
<keyword evidence="4 5" id="KW-0472">Membrane</keyword>
<dbReference type="InterPro" id="IPR051423">
    <property type="entry name" value="CD225/Dispanin"/>
</dbReference>
<keyword evidence="2 5" id="KW-0812">Transmembrane</keyword>
<accession>A0ABY6M1V3</accession>
<evidence type="ECO:0000256" key="2">
    <source>
        <dbReference type="ARBA" id="ARBA00022692"/>
    </source>
</evidence>
<feature type="transmembrane region" description="Helical" evidence="5">
    <location>
        <begin position="57"/>
        <end position="89"/>
    </location>
</feature>
<evidence type="ECO:0000256" key="3">
    <source>
        <dbReference type="ARBA" id="ARBA00022989"/>
    </source>
</evidence>
<name>A0ABY6M1V3_9FLAO</name>
<evidence type="ECO:0000256" key="5">
    <source>
        <dbReference type="SAM" id="Phobius"/>
    </source>
</evidence>
<proteinExistence type="predicted"/>
<sequence length="90" mass="10213">MEKLSLTHLCQAPNNYMVWACLTLLFFFPLGIIALLKALKVNKLWKKGFYEEAKQTAFFVRVTTIIGLTVGSVTYLSLVMMLSSIYLFAV</sequence>
<dbReference type="Proteomes" id="UP001163328">
    <property type="component" value="Chromosome"/>
</dbReference>
<keyword evidence="7" id="KW-1185">Reference proteome</keyword>
<protein>
    <submittedName>
        <fullName evidence="6">CD225/dispanin family protein</fullName>
    </submittedName>
</protein>
<reference evidence="6" key="1">
    <citation type="submission" date="2021-08" db="EMBL/GenBank/DDBJ databases">
        <title>Flavobacterium sp. strain CC-SYL302.</title>
        <authorList>
            <person name="Lin S.-Y."/>
            <person name="Lee T.-H."/>
            <person name="Young C.-C."/>
        </authorList>
    </citation>
    <scope>NUCLEOTIDE SEQUENCE</scope>
    <source>
        <strain evidence="6">CC-SYL302</strain>
    </source>
</reference>
<evidence type="ECO:0000313" key="7">
    <source>
        <dbReference type="Proteomes" id="UP001163328"/>
    </source>
</evidence>